<evidence type="ECO:0000313" key="2">
    <source>
        <dbReference type="EMBL" id="KAG0462387.1"/>
    </source>
</evidence>
<dbReference type="PANTHER" id="PTHR33781">
    <property type="entry name" value="PROTEIN PHYTOCHROME KINASE SUBSTRATE 1-RELATED"/>
    <property type="match status" value="1"/>
</dbReference>
<feature type="compositionally biased region" description="Polar residues" evidence="1">
    <location>
        <begin position="124"/>
        <end position="157"/>
    </location>
</feature>
<dbReference type="GO" id="GO:0009638">
    <property type="term" value="P:phototropism"/>
    <property type="evidence" value="ECO:0007669"/>
    <property type="project" value="InterPro"/>
</dbReference>
<dbReference type="EMBL" id="JADCNM010000011">
    <property type="protein sequence ID" value="KAG0462387.1"/>
    <property type="molecule type" value="Genomic_DNA"/>
</dbReference>
<gene>
    <name evidence="2" type="ORF">HPP92_020863</name>
</gene>
<accession>A0A835Q6U1</accession>
<name>A0A835Q6U1_VANPL</name>
<organism evidence="2 3">
    <name type="scientific">Vanilla planifolia</name>
    <name type="common">Vanilla</name>
    <dbReference type="NCBI Taxonomy" id="51239"/>
    <lineage>
        <taxon>Eukaryota</taxon>
        <taxon>Viridiplantae</taxon>
        <taxon>Streptophyta</taxon>
        <taxon>Embryophyta</taxon>
        <taxon>Tracheophyta</taxon>
        <taxon>Spermatophyta</taxon>
        <taxon>Magnoliopsida</taxon>
        <taxon>Liliopsida</taxon>
        <taxon>Asparagales</taxon>
        <taxon>Orchidaceae</taxon>
        <taxon>Vanilloideae</taxon>
        <taxon>Vanilleae</taxon>
        <taxon>Vanilla</taxon>
    </lineage>
</organism>
<feature type="region of interest" description="Disordered" evidence="1">
    <location>
        <begin position="124"/>
        <end position="172"/>
    </location>
</feature>
<protein>
    <submittedName>
        <fullName evidence="2">Uncharacterized protein</fullName>
    </submittedName>
</protein>
<dbReference type="Proteomes" id="UP000639772">
    <property type="component" value="Chromosome 11"/>
</dbReference>
<evidence type="ECO:0000313" key="3">
    <source>
        <dbReference type="Proteomes" id="UP000639772"/>
    </source>
</evidence>
<evidence type="ECO:0000256" key="1">
    <source>
        <dbReference type="SAM" id="MobiDB-lite"/>
    </source>
</evidence>
<dbReference type="InterPro" id="IPR039615">
    <property type="entry name" value="PKS"/>
</dbReference>
<dbReference type="PANTHER" id="PTHR33781:SF1">
    <property type="entry name" value="PROTEIN PHYTOCHROME KINASE SUBSTRATE 4"/>
    <property type="match status" value="1"/>
</dbReference>
<sequence length="521" mass="56778">MDTYRLNPSSNGISNQRANFLSSATSQFSLPPKPHLIDPPIFPFLRPEPPKLAEDRVVRRTEESEISIFDAERYFNEGHNSRENTSNITATVTDVAEKCHLSPTTGDSSVSSFDGFTRTFRSRSFQATPTASSEASWNSQTGLLRNPPGSLSVNLRSFPNGEQRKDTSSANGRRLIGHHCSCFGKKSVQVEERCLEPKPQVIPSCSPNQSSATKMASFKADMNQIKKVKVLPGIRAQDPEIFRVPGRYSFQNSFPSQDIDRWNFSSGGLSFPVVPHRKEAAAEEPARVSLEVFRPINDTAPPLRKTDLGDRRSFIFPGSPKTRQVSDEDVASDASSDLFEIESLSTQAGFRRRDSLDELSETRKAAVFPGGFSKFRQVLEDEEVTTPSIAPSECYPPSEVSVEWSIATAEGFDRVSVANFSSAVSDCDELHYAAEGLFGGKKKAVGGGGGGILSCRSEKAVNVVGPKLVRFDPVMSERVEASISVPGVALERVVGMSRLGAAKPVHDGSGVLGLHGRVRFA</sequence>
<proteinExistence type="predicted"/>
<reference evidence="2 3" key="1">
    <citation type="journal article" date="2020" name="Nat. Food">
        <title>A phased Vanilla planifolia genome enables genetic improvement of flavour and production.</title>
        <authorList>
            <person name="Hasing T."/>
            <person name="Tang H."/>
            <person name="Brym M."/>
            <person name="Khazi F."/>
            <person name="Huang T."/>
            <person name="Chambers A.H."/>
        </authorList>
    </citation>
    <scope>NUCLEOTIDE SEQUENCE [LARGE SCALE GENOMIC DNA]</scope>
    <source>
        <tissue evidence="2">Leaf</tissue>
    </source>
</reference>
<dbReference type="AlphaFoldDB" id="A0A835Q6U1"/>
<comment type="caution">
    <text evidence="2">The sequence shown here is derived from an EMBL/GenBank/DDBJ whole genome shotgun (WGS) entry which is preliminary data.</text>
</comment>
<dbReference type="OrthoDB" id="691744at2759"/>